<dbReference type="AlphaFoldDB" id="A0A7J5YG16"/>
<evidence type="ECO:0000313" key="2">
    <source>
        <dbReference type="EMBL" id="KAF3848093.1"/>
    </source>
</evidence>
<evidence type="ECO:0000256" key="1">
    <source>
        <dbReference type="SAM" id="MobiDB-lite"/>
    </source>
</evidence>
<dbReference type="EMBL" id="JAAKFY010000013">
    <property type="protein sequence ID" value="KAF3848093.1"/>
    <property type="molecule type" value="Genomic_DNA"/>
</dbReference>
<dbReference type="Proteomes" id="UP000518266">
    <property type="component" value="Unassembled WGS sequence"/>
</dbReference>
<keyword evidence="3" id="KW-1185">Reference proteome</keyword>
<proteinExistence type="predicted"/>
<evidence type="ECO:0000313" key="3">
    <source>
        <dbReference type="Proteomes" id="UP000518266"/>
    </source>
</evidence>
<name>A0A7J5YG16_DISMA</name>
<gene>
    <name evidence="2" type="ORF">F7725_021121</name>
</gene>
<feature type="region of interest" description="Disordered" evidence="1">
    <location>
        <begin position="143"/>
        <end position="163"/>
    </location>
</feature>
<comment type="caution">
    <text evidence="2">The sequence shown here is derived from an EMBL/GenBank/DDBJ whole genome shotgun (WGS) entry which is preliminary data.</text>
</comment>
<sequence>MDEKTHFFDLSVGSLCLNSSGLFLTCAICQQLMDDLFHALRPINTSDVSDQICLGAASGCPGSAVCLSSESNDLGFPSLTLTSLVGVTQQRLLLRSEPRRGSVLHPGGDGELVREILRYHPVGDLSRLMTVEPEDQIAVPPAVRHQGSRPVGGGAGGRQESRSHGHILSRCGCSAAPLSSSPTKAARHTSPGAFWETAAYFLFLAHIRTAWNHCMNVIGPTLPARFADGLDVDVDRHAVQRSLLPAVPRRHLDLKLLLPVETQLLHLAVLRGAVLVRGLHLQDAVVNLSLRHRSSVLGLTKHRGKLIHIVHLNGTGASLSKATSGGSSRTTSVFSVITPWYDVSIHGLKTRRTTETLKYFLVLLSCTRKKAGNYIFSALCSLSSCRTENDTKQGSHLLSSEKLCVKKNTNNVVYNGEINALCNNYLPFSKRKVDSFEVLIKKPLQTTYIIH</sequence>
<organism evidence="2 3">
    <name type="scientific">Dissostichus mawsoni</name>
    <name type="common">Antarctic cod</name>
    <dbReference type="NCBI Taxonomy" id="36200"/>
    <lineage>
        <taxon>Eukaryota</taxon>
        <taxon>Metazoa</taxon>
        <taxon>Chordata</taxon>
        <taxon>Craniata</taxon>
        <taxon>Vertebrata</taxon>
        <taxon>Euteleostomi</taxon>
        <taxon>Actinopterygii</taxon>
        <taxon>Neopterygii</taxon>
        <taxon>Teleostei</taxon>
        <taxon>Neoteleostei</taxon>
        <taxon>Acanthomorphata</taxon>
        <taxon>Eupercaria</taxon>
        <taxon>Perciformes</taxon>
        <taxon>Notothenioidei</taxon>
        <taxon>Nototheniidae</taxon>
        <taxon>Dissostichus</taxon>
    </lineage>
</organism>
<accession>A0A7J5YG16</accession>
<reference evidence="2 3" key="1">
    <citation type="submission" date="2020-03" db="EMBL/GenBank/DDBJ databases">
        <title>Dissostichus mawsoni Genome sequencing and assembly.</title>
        <authorList>
            <person name="Park H."/>
        </authorList>
    </citation>
    <scope>NUCLEOTIDE SEQUENCE [LARGE SCALE GENOMIC DNA]</scope>
    <source>
        <strain evidence="2">DM0001</strain>
        <tissue evidence="2">Muscle</tissue>
    </source>
</reference>
<protein>
    <submittedName>
        <fullName evidence="2">Uncharacterized protein</fullName>
    </submittedName>
</protein>